<gene>
    <name evidence="2" type="ORF">H7J73_09450</name>
</gene>
<dbReference type="RefSeq" id="WP_264067074.1">
    <property type="nucleotide sequence ID" value="NZ_JACKTY010000020.1"/>
</dbReference>
<dbReference type="Proteomes" id="UP001526201">
    <property type="component" value="Unassembled WGS sequence"/>
</dbReference>
<dbReference type="EMBL" id="JACKTY010000020">
    <property type="protein sequence ID" value="MCV7226254.1"/>
    <property type="molecule type" value="Genomic_DNA"/>
</dbReference>
<accession>A0ABT3C9V9</accession>
<evidence type="ECO:0000313" key="3">
    <source>
        <dbReference type="Proteomes" id="UP001526201"/>
    </source>
</evidence>
<feature type="region of interest" description="Disordered" evidence="1">
    <location>
        <begin position="718"/>
        <end position="846"/>
    </location>
</feature>
<protein>
    <submittedName>
        <fullName evidence="2">DUF1214 domain-containing protein</fullName>
    </submittedName>
</protein>
<comment type="caution">
    <text evidence="2">The sequence shown here is derived from an EMBL/GenBank/DDBJ whole genome shotgun (WGS) entry which is preliminary data.</text>
</comment>
<feature type="compositionally biased region" description="Low complexity" evidence="1">
    <location>
        <begin position="718"/>
        <end position="752"/>
    </location>
</feature>
<feature type="compositionally biased region" description="Low complexity" evidence="1">
    <location>
        <begin position="762"/>
        <end position="781"/>
    </location>
</feature>
<evidence type="ECO:0000256" key="1">
    <source>
        <dbReference type="SAM" id="MobiDB-lite"/>
    </source>
</evidence>
<feature type="compositionally biased region" description="Low complexity" evidence="1">
    <location>
        <begin position="799"/>
        <end position="820"/>
    </location>
</feature>
<sequence length="846" mass="86545">MSYVGFIGQQFSAASQECPSAERRLNRAQTRRRRKAGGIATAAMTGAMSMVLTVAHSTPDEAVVSRSVLLASNSYQSTTDQIIATQQQIVANNSGYTFITPSDLASLPTYTQSLASSGLAAAFSQLSLTNPYDPNMAYQAFPWNAPSAEPLQFLNDPNADNKYIVAAIDSRTYTITIHPEPGTKDVTFVPMSGTGLNGNFLSTGFSYDLSQFTPNADGSYTITMSPTQQPGNWVNSTGAQTLLLRDTVSNWGLLHDNITFQQQGVPSTFTLPVLSKGQISSILNDIAANLSGSNSSVTNLGIQKMFASIPANTFKPIGPTTSAVGGPILPGQLSSLGHYSLQPDQALIVKVPDVAAGYTGAQLSNAWQLDLPYATATGSINNSEVFKSSDGYTYYVISAQNPGVANWLNTSGTTDGSISLRFQELTGSVSNTEVTAQVVSIADVRQNLPADTPTVTPAEYAANLKKRLFEYNYFHDQNNTPVGWVTANLENDQIKAAIGASTYNQIFGSQNSVPSVLDRLLNPALTPDYLPLVGAILADPSRSLSAIIRNLPLAAQDIMAPAVLAVLRLGMLVGNTTAAVLHEVITGQLVGALQAVGDGFQGLGTLVNQTFVDPATSITAGFLNARDDLAVAVANSKSYSPVSLGTVQIAMGQIGQLNQSAANMLIGGLAGVLQLLSPANIASAAATPASAATPPATTATSAVVPAAKTTTTAAPAITATEVTAEAPATTGATTAPATPVTAAGATPAGVKTETAPAASNLAPTATPAADTGSTGSSSTTGQHSTESKGAASTGGGTSTNGANSSSTTGQHSTGTKSAASSGGGTSTHGASSTSASGQHSTAAKKQ</sequence>
<proteinExistence type="predicted"/>
<organism evidence="2 3">
    <name type="scientific">Mycolicibacterium komossense</name>
    <dbReference type="NCBI Taxonomy" id="1779"/>
    <lineage>
        <taxon>Bacteria</taxon>
        <taxon>Bacillati</taxon>
        <taxon>Actinomycetota</taxon>
        <taxon>Actinomycetes</taxon>
        <taxon>Mycobacteriales</taxon>
        <taxon>Mycobacteriaceae</taxon>
        <taxon>Mycolicibacterium</taxon>
    </lineage>
</organism>
<evidence type="ECO:0000313" key="2">
    <source>
        <dbReference type="EMBL" id="MCV7226254.1"/>
    </source>
</evidence>
<dbReference type="SUPFAM" id="SSF160935">
    <property type="entry name" value="VPA0735-like"/>
    <property type="match status" value="1"/>
</dbReference>
<feature type="compositionally biased region" description="Low complexity" evidence="1">
    <location>
        <begin position="827"/>
        <end position="846"/>
    </location>
</feature>
<name>A0ABT3C9V9_9MYCO</name>
<keyword evidence="3" id="KW-1185">Reference proteome</keyword>
<reference evidence="2 3" key="1">
    <citation type="journal article" date="2022" name="BMC Genomics">
        <title>Comparative genome analysis of mycobacteria focusing on tRNA and non-coding RNA.</title>
        <authorList>
            <person name="Behra P.R.K."/>
            <person name="Pettersson B.M.F."/>
            <person name="Ramesh M."/>
            <person name="Das S."/>
            <person name="Dasgupta S."/>
            <person name="Kirsebom L.A."/>
        </authorList>
    </citation>
    <scope>NUCLEOTIDE SEQUENCE [LARGE SCALE GENOMIC DNA]</scope>
    <source>
        <strain evidence="2 3">DSM 44078</strain>
    </source>
</reference>